<dbReference type="Pfam" id="PF01480">
    <property type="entry name" value="PWI"/>
    <property type="match status" value="1"/>
</dbReference>
<feature type="region of interest" description="Disordered" evidence="3">
    <location>
        <begin position="199"/>
        <end position="304"/>
    </location>
</feature>
<dbReference type="InterPro" id="IPR002483">
    <property type="entry name" value="PWI_dom"/>
</dbReference>
<feature type="coiled-coil region" evidence="2">
    <location>
        <begin position="129"/>
        <end position="160"/>
    </location>
</feature>
<evidence type="ECO:0000259" key="4">
    <source>
        <dbReference type="PROSITE" id="PS51025"/>
    </source>
</evidence>
<dbReference type="AlphaFoldDB" id="A0A1V9YND8"/>
<organism evidence="5 6">
    <name type="scientific">Achlya hypogyna</name>
    <name type="common">Oomycete</name>
    <name type="synonym">Protoachlya hypogyna</name>
    <dbReference type="NCBI Taxonomy" id="1202772"/>
    <lineage>
        <taxon>Eukaryota</taxon>
        <taxon>Sar</taxon>
        <taxon>Stramenopiles</taxon>
        <taxon>Oomycota</taxon>
        <taxon>Saprolegniomycetes</taxon>
        <taxon>Saprolegniales</taxon>
        <taxon>Achlyaceae</taxon>
        <taxon>Achlya</taxon>
    </lineage>
</organism>
<name>A0A1V9YND8_ACHHY</name>
<keyword evidence="2" id="KW-0175">Coiled coil</keyword>
<keyword evidence="1" id="KW-0507">mRNA processing</keyword>
<dbReference type="GO" id="GO:0006397">
    <property type="term" value="P:mRNA processing"/>
    <property type="evidence" value="ECO:0007669"/>
    <property type="project" value="UniProtKB-KW"/>
</dbReference>
<comment type="caution">
    <text evidence="5">The sequence shown here is derived from an EMBL/GenBank/DDBJ whole genome shotgun (WGS) entry which is preliminary data.</text>
</comment>
<feature type="compositionally biased region" description="Basic and acidic residues" evidence="3">
    <location>
        <begin position="353"/>
        <end position="368"/>
    </location>
</feature>
<dbReference type="EMBL" id="JNBR01001456">
    <property type="protein sequence ID" value="OQR87233.1"/>
    <property type="molecule type" value="Genomic_DNA"/>
</dbReference>
<evidence type="ECO:0000256" key="3">
    <source>
        <dbReference type="SAM" id="MobiDB-lite"/>
    </source>
</evidence>
<feature type="domain" description="PWI" evidence="4">
    <location>
        <begin position="29"/>
        <end position="131"/>
    </location>
</feature>
<sequence>MASGANFFRGTSLDQDSRFFNHHKKLLARMKFPASFGQKVHLAKINKEVIHQWITEKIHEVLGFEDDIVTSMAINLLEPANPLEPLDPKEMQVALTGFLETDAAAFMEELWNLLLSAQENPTGIPQIFLDKKKREMEQKRAAEQQQREKLQQKLKDMHVAPGTDVTVLAHGTTRAGVVALPAVALVARVVGRLARAATAVGHPAPAPAATNADADRRAPSSPRTEDQSKTTASPDAKPAAMATPDTKHEAGANPGRSQSPPKDSTPIRKKQPRSPSSERKHSRRSRSPRRHRRSRSHDRRPLTAAAVRAVLADDPAARAAGPAVLADDLTARAAAHLAHDADEFQREKRRRKVSTDKPEAPADETASK</sequence>
<feature type="region of interest" description="Disordered" evidence="3">
    <location>
        <begin position="338"/>
        <end position="368"/>
    </location>
</feature>
<evidence type="ECO:0000313" key="5">
    <source>
        <dbReference type="EMBL" id="OQR87233.1"/>
    </source>
</evidence>
<evidence type="ECO:0000256" key="1">
    <source>
        <dbReference type="ARBA" id="ARBA00022664"/>
    </source>
</evidence>
<feature type="compositionally biased region" description="Low complexity" evidence="3">
    <location>
        <begin position="199"/>
        <end position="212"/>
    </location>
</feature>
<dbReference type="SUPFAM" id="SSF101233">
    <property type="entry name" value="PWI domain"/>
    <property type="match status" value="1"/>
</dbReference>
<dbReference type="OrthoDB" id="163257at2759"/>
<dbReference type="GO" id="GO:0003723">
    <property type="term" value="F:RNA binding"/>
    <property type="evidence" value="ECO:0007669"/>
    <property type="project" value="TreeGrafter"/>
</dbReference>
<dbReference type="STRING" id="1202772.A0A1V9YND8"/>
<reference evidence="5 6" key="1">
    <citation type="journal article" date="2014" name="Genome Biol. Evol.">
        <title>The secreted proteins of Achlya hypogyna and Thraustotheca clavata identify the ancestral oomycete secretome and reveal gene acquisitions by horizontal gene transfer.</title>
        <authorList>
            <person name="Misner I."/>
            <person name="Blouin N."/>
            <person name="Leonard G."/>
            <person name="Richards T.A."/>
            <person name="Lane C.E."/>
        </authorList>
    </citation>
    <scope>NUCLEOTIDE SEQUENCE [LARGE SCALE GENOMIC DNA]</scope>
    <source>
        <strain evidence="5 6">ATCC 48635</strain>
    </source>
</reference>
<proteinExistence type="predicted"/>
<keyword evidence="6" id="KW-1185">Reference proteome</keyword>
<dbReference type="Gene3D" id="1.20.1390.10">
    <property type="entry name" value="PWI domain"/>
    <property type="match status" value="1"/>
</dbReference>
<evidence type="ECO:0000256" key="2">
    <source>
        <dbReference type="SAM" id="Coils"/>
    </source>
</evidence>
<evidence type="ECO:0000313" key="6">
    <source>
        <dbReference type="Proteomes" id="UP000243579"/>
    </source>
</evidence>
<dbReference type="Proteomes" id="UP000243579">
    <property type="component" value="Unassembled WGS sequence"/>
</dbReference>
<dbReference type="PANTHER" id="PTHR23148:SF0">
    <property type="entry name" value="SERINE_ARGININE REPETITIVE MATRIX PROTEIN 1"/>
    <property type="match status" value="1"/>
</dbReference>
<dbReference type="InterPro" id="IPR052225">
    <property type="entry name" value="Ser/Arg_repetitive_matrix"/>
</dbReference>
<dbReference type="PANTHER" id="PTHR23148">
    <property type="entry name" value="SERINE/ARGININE REGULATED NUCLEAR MATRIX PROTEIN"/>
    <property type="match status" value="1"/>
</dbReference>
<dbReference type="InterPro" id="IPR036483">
    <property type="entry name" value="PWI_dom_sf"/>
</dbReference>
<gene>
    <name evidence="5" type="ORF">ACHHYP_09349</name>
</gene>
<accession>A0A1V9YND8</accession>
<feature type="compositionally biased region" description="Basic and acidic residues" evidence="3">
    <location>
        <begin position="213"/>
        <end position="228"/>
    </location>
</feature>
<protein>
    <submittedName>
        <fullName evidence="5">Serine/arginine repetitive matrix protein</fullName>
    </submittedName>
</protein>
<dbReference type="GO" id="GO:0048024">
    <property type="term" value="P:regulation of mRNA splicing, via spliceosome"/>
    <property type="evidence" value="ECO:0007669"/>
    <property type="project" value="TreeGrafter"/>
</dbReference>
<dbReference type="PROSITE" id="PS51025">
    <property type="entry name" value="PWI"/>
    <property type="match status" value="1"/>
</dbReference>
<dbReference type="GO" id="GO:0005681">
    <property type="term" value="C:spliceosomal complex"/>
    <property type="evidence" value="ECO:0007669"/>
    <property type="project" value="TreeGrafter"/>
</dbReference>
<dbReference type="SMART" id="SM00311">
    <property type="entry name" value="PWI"/>
    <property type="match status" value="1"/>
</dbReference>
<feature type="compositionally biased region" description="Basic residues" evidence="3">
    <location>
        <begin position="280"/>
        <end position="298"/>
    </location>
</feature>